<dbReference type="Proteomes" id="UP000054032">
    <property type="component" value="Unassembled WGS sequence"/>
</dbReference>
<gene>
    <name evidence="1" type="ORF">COCMIDRAFT_93827</name>
</gene>
<dbReference type="HOGENOM" id="CLU_1309908_0_0_1"/>
<dbReference type="AlphaFoldDB" id="W6ZQT2"/>
<dbReference type="RefSeq" id="XP_007687420.1">
    <property type="nucleotide sequence ID" value="XM_007689230.1"/>
</dbReference>
<dbReference type="GeneID" id="19128336"/>
<reference evidence="1 2" key="1">
    <citation type="journal article" date="2013" name="PLoS Genet.">
        <title>Comparative genome structure, secondary metabolite, and effector coding capacity across Cochliobolus pathogens.</title>
        <authorList>
            <person name="Condon B.J."/>
            <person name="Leng Y."/>
            <person name="Wu D."/>
            <person name="Bushley K.E."/>
            <person name="Ohm R.A."/>
            <person name="Otillar R."/>
            <person name="Martin J."/>
            <person name="Schackwitz W."/>
            <person name="Grimwood J."/>
            <person name="MohdZainudin N."/>
            <person name="Xue C."/>
            <person name="Wang R."/>
            <person name="Manning V.A."/>
            <person name="Dhillon B."/>
            <person name="Tu Z.J."/>
            <person name="Steffenson B.J."/>
            <person name="Salamov A."/>
            <person name="Sun H."/>
            <person name="Lowry S."/>
            <person name="LaButti K."/>
            <person name="Han J."/>
            <person name="Copeland A."/>
            <person name="Lindquist E."/>
            <person name="Barry K."/>
            <person name="Schmutz J."/>
            <person name="Baker S.E."/>
            <person name="Ciuffetti L.M."/>
            <person name="Grigoriev I.V."/>
            <person name="Zhong S."/>
            <person name="Turgeon B.G."/>
        </authorList>
    </citation>
    <scope>NUCLEOTIDE SEQUENCE [LARGE SCALE GENOMIC DNA]</scope>
    <source>
        <strain evidence="1 2">ATCC 44560</strain>
    </source>
</reference>
<proteinExistence type="predicted"/>
<organism evidence="1 2">
    <name type="scientific">Bipolaris oryzae ATCC 44560</name>
    <dbReference type="NCBI Taxonomy" id="930090"/>
    <lineage>
        <taxon>Eukaryota</taxon>
        <taxon>Fungi</taxon>
        <taxon>Dikarya</taxon>
        <taxon>Ascomycota</taxon>
        <taxon>Pezizomycotina</taxon>
        <taxon>Dothideomycetes</taxon>
        <taxon>Pleosporomycetidae</taxon>
        <taxon>Pleosporales</taxon>
        <taxon>Pleosporineae</taxon>
        <taxon>Pleosporaceae</taxon>
        <taxon>Bipolaris</taxon>
    </lineage>
</organism>
<accession>W6ZQT2</accession>
<name>W6ZQT2_COCMI</name>
<dbReference type="KEGG" id="bor:COCMIDRAFT_93827"/>
<dbReference type="EMBL" id="KI963972">
    <property type="protein sequence ID" value="EUC46056.1"/>
    <property type="molecule type" value="Genomic_DNA"/>
</dbReference>
<keyword evidence="2" id="KW-1185">Reference proteome</keyword>
<sequence>MTQNSKRVLTASTYQQLAPPACYDTRPYPPNMSHEMQISQLRHAPQQLMTGRPTDIRMGAQITMRDDKTISKTWHDEWETEPRPFGPRRPLALLNQPVQINLRTHPRNAKRVYLNHWDRQHEPNGTFAQRLVIEKQQVRMDRRTQIIRAEHQDERRRKVKQAAMNADVIDLTGDGTTDEKSSWRHDSVGHVGFSGSSGEMIHAWDYSWQL</sequence>
<dbReference type="OrthoDB" id="3659462at2759"/>
<protein>
    <submittedName>
        <fullName evidence="1">Uncharacterized protein</fullName>
    </submittedName>
</protein>
<evidence type="ECO:0000313" key="2">
    <source>
        <dbReference type="Proteomes" id="UP000054032"/>
    </source>
</evidence>
<evidence type="ECO:0000313" key="1">
    <source>
        <dbReference type="EMBL" id="EUC46056.1"/>
    </source>
</evidence>